<dbReference type="KEGG" id="cik:H0194_09970"/>
<keyword evidence="5" id="KW-1185">Reference proteome</keyword>
<proteinExistence type="predicted"/>
<protein>
    <submittedName>
        <fullName evidence="4">LPXTG cell wall anchor domain-containing protein</fullName>
    </submittedName>
</protein>
<sequence length="293" mass="30169">MRSKISPFVAFACATGLSLSIFVGPALADARTVTGDVSAISVAAIDPSRAVSLSLQMTHPNPYNDQEPGQLPQGPMGGHIITVSRVSGVDLTTVAGWETAKKLTVAQAREKGLAEAARAQTDDSGRVSFFGLTPGLYLVEETVPSNPDVEYVATRPFLVTLPIGDGQNGVWDYDVELLAKTDKVPPGETTPPETLPETPTMPPFTPPDTPKESTPPEEPGPGPSDPPVVPTTSTSSVTPAPPVSGIPGEPGEPQGPLARALASTGASVVGLVLVAGGLVALGAVLSRRRKEDS</sequence>
<accession>A0A7G7CSQ6</accession>
<organism evidence="4 5">
    <name type="scientific">Corynebacterium incognita</name>
    <dbReference type="NCBI Taxonomy" id="2754725"/>
    <lineage>
        <taxon>Bacteria</taxon>
        <taxon>Bacillati</taxon>
        <taxon>Actinomycetota</taxon>
        <taxon>Actinomycetes</taxon>
        <taxon>Mycobacteriales</taxon>
        <taxon>Corynebacteriaceae</taxon>
        <taxon>Corynebacterium</taxon>
    </lineage>
</organism>
<keyword evidence="2" id="KW-0472">Membrane</keyword>
<feature type="compositionally biased region" description="Pro residues" evidence="1">
    <location>
        <begin position="199"/>
        <end position="208"/>
    </location>
</feature>
<dbReference type="AlphaFoldDB" id="A0A7G7CSQ6"/>
<evidence type="ECO:0000256" key="3">
    <source>
        <dbReference type="SAM" id="SignalP"/>
    </source>
</evidence>
<feature type="signal peptide" evidence="3">
    <location>
        <begin position="1"/>
        <end position="28"/>
    </location>
</feature>
<gene>
    <name evidence="4" type="ORF">H0194_09970</name>
</gene>
<evidence type="ECO:0000313" key="4">
    <source>
        <dbReference type="EMBL" id="QNE90622.1"/>
    </source>
</evidence>
<dbReference type="NCBIfam" id="TIGR01167">
    <property type="entry name" value="LPXTG_anchor"/>
    <property type="match status" value="1"/>
</dbReference>
<feature type="compositionally biased region" description="Low complexity" evidence="1">
    <location>
        <begin position="186"/>
        <end position="198"/>
    </location>
</feature>
<feature type="compositionally biased region" description="Low complexity" evidence="1">
    <location>
        <begin position="245"/>
        <end position="256"/>
    </location>
</feature>
<evidence type="ECO:0000256" key="2">
    <source>
        <dbReference type="SAM" id="Phobius"/>
    </source>
</evidence>
<dbReference type="Proteomes" id="UP000515743">
    <property type="component" value="Chromosome"/>
</dbReference>
<dbReference type="Gene3D" id="2.60.40.10">
    <property type="entry name" value="Immunoglobulins"/>
    <property type="match status" value="1"/>
</dbReference>
<keyword evidence="2" id="KW-0812">Transmembrane</keyword>
<feature type="transmembrane region" description="Helical" evidence="2">
    <location>
        <begin position="260"/>
        <end position="285"/>
    </location>
</feature>
<name>A0A7G7CSQ6_9CORY</name>
<feature type="compositionally biased region" description="Pro residues" evidence="1">
    <location>
        <begin position="216"/>
        <end position="229"/>
    </location>
</feature>
<dbReference type="InterPro" id="IPR013783">
    <property type="entry name" value="Ig-like_fold"/>
</dbReference>
<evidence type="ECO:0000313" key="5">
    <source>
        <dbReference type="Proteomes" id="UP000515743"/>
    </source>
</evidence>
<dbReference type="EMBL" id="CP059404">
    <property type="protein sequence ID" value="QNE90622.1"/>
    <property type="molecule type" value="Genomic_DNA"/>
</dbReference>
<reference evidence="4 5" key="1">
    <citation type="submission" date="2020-07" db="EMBL/GenBank/DDBJ databases">
        <title>Complete genome and description of Corynebacterium incognita strain Marseille-Q3630 sp. nov.</title>
        <authorList>
            <person name="Boxberger M."/>
        </authorList>
    </citation>
    <scope>NUCLEOTIDE SEQUENCE [LARGE SCALE GENOMIC DNA]</scope>
    <source>
        <strain evidence="4 5">Marseille-Q3630</strain>
    </source>
</reference>
<keyword evidence="3" id="KW-0732">Signal</keyword>
<dbReference type="RefSeq" id="WP_185176995.1">
    <property type="nucleotide sequence ID" value="NZ_CP059404.1"/>
</dbReference>
<feature type="region of interest" description="Disordered" evidence="1">
    <location>
        <begin position="182"/>
        <end position="258"/>
    </location>
</feature>
<evidence type="ECO:0000256" key="1">
    <source>
        <dbReference type="SAM" id="MobiDB-lite"/>
    </source>
</evidence>
<feature type="chain" id="PRO_5028850915" evidence="3">
    <location>
        <begin position="29"/>
        <end position="293"/>
    </location>
</feature>
<keyword evidence="2" id="KW-1133">Transmembrane helix</keyword>
<dbReference type="GO" id="GO:0005975">
    <property type="term" value="P:carbohydrate metabolic process"/>
    <property type="evidence" value="ECO:0007669"/>
    <property type="project" value="UniProtKB-ARBA"/>
</dbReference>